<feature type="compositionally biased region" description="Low complexity" evidence="1">
    <location>
        <begin position="78"/>
        <end position="88"/>
    </location>
</feature>
<evidence type="ECO:0000313" key="3">
    <source>
        <dbReference type="Proteomes" id="UP000232638"/>
    </source>
</evidence>
<feature type="region of interest" description="Disordered" evidence="1">
    <location>
        <begin position="49"/>
        <end position="237"/>
    </location>
</feature>
<organism evidence="2 3">
    <name type="scientific">Candidatus Thiodictyon syntrophicum</name>
    <dbReference type="NCBI Taxonomy" id="1166950"/>
    <lineage>
        <taxon>Bacteria</taxon>
        <taxon>Pseudomonadati</taxon>
        <taxon>Pseudomonadota</taxon>
        <taxon>Gammaproteobacteria</taxon>
        <taxon>Chromatiales</taxon>
        <taxon>Chromatiaceae</taxon>
        <taxon>Thiodictyon</taxon>
    </lineage>
</organism>
<dbReference type="AlphaFoldDB" id="A0A2K8U8M7"/>
<reference evidence="2 3" key="1">
    <citation type="submission" date="2017-03" db="EMBL/GenBank/DDBJ databases">
        <title>Complete genome sequence of Candidatus 'Thiodictyon syntrophicum' sp. nov. strain Cad16T, a photolithoautotroph purple sulfur bacterium isolated from an alpine meromictic lake.</title>
        <authorList>
            <person name="Luedin S.M."/>
            <person name="Pothier J.F."/>
            <person name="Danza F."/>
            <person name="Storelli N."/>
            <person name="Wittwer M."/>
            <person name="Tonolla M."/>
        </authorList>
    </citation>
    <scope>NUCLEOTIDE SEQUENCE [LARGE SCALE GENOMIC DNA]</scope>
    <source>
        <strain evidence="2 3">Cad16T</strain>
    </source>
</reference>
<evidence type="ECO:0000256" key="1">
    <source>
        <dbReference type="SAM" id="MobiDB-lite"/>
    </source>
</evidence>
<proteinExistence type="predicted"/>
<dbReference type="Proteomes" id="UP000232638">
    <property type="component" value="Chromosome"/>
</dbReference>
<protein>
    <submittedName>
        <fullName evidence="2">Uncharacterized protein</fullName>
    </submittedName>
</protein>
<feature type="region of interest" description="Disordered" evidence="1">
    <location>
        <begin position="1"/>
        <end position="30"/>
    </location>
</feature>
<evidence type="ECO:0000313" key="2">
    <source>
        <dbReference type="EMBL" id="AUB81936.1"/>
    </source>
</evidence>
<dbReference type="KEGG" id="tsy:THSYN_13855"/>
<accession>A0A2K8U8M7</accession>
<dbReference type="RefSeq" id="WP_100919688.1">
    <property type="nucleotide sequence ID" value="NZ_CP020370.1"/>
</dbReference>
<dbReference type="EMBL" id="CP020370">
    <property type="protein sequence ID" value="AUB81936.1"/>
    <property type="molecule type" value="Genomic_DNA"/>
</dbReference>
<feature type="compositionally biased region" description="Gly residues" evidence="1">
    <location>
        <begin position="118"/>
        <end position="131"/>
    </location>
</feature>
<name>A0A2K8U8M7_9GAMM</name>
<keyword evidence="3" id="KW-1185">Reference proteome</keyword>
<sequence>MTPGGIPALAWTAHWDPGGDPRGAGSGRRPAPLLVAAGLLAYLQLAQGNPWGLPVDNEANQSGSARDQRPPGPDWIQGTNTPTGAARGAGPGELPRARFGQSPDPGRAADQPPAWNGGWSGAGGPPQGAGAGADRFRSDVDATDASADPRAWPPGSAPAAAGYRYRGDPPQPAGSAGGWADPGAYRFRPLTEREQARQGARGRPLDAGQGAPHPSGTLPAWPPGAAPDDEAGPWGSR</sequence>
<gene>
    <name evidence="2" type="ORF">THSYN_13855</name>
</gene>